<evidence type="ECO:0000313" key="4">
    <source>
        <dbReference type="Proteomes" id="UP001244297"/>
    </source>
</evidence>
<accession>A0ABT8AXW7</accession>
<comment type="caution">
    <text evidence="3">The sequence shown here is derived from an EMBL/GenBank/DDBJ whole genome shotgun (WGS) entry which is preliminary data.</text>
</comment>
<reference evidence="4" key="1">
    <citation type="journal article" date="2019" name="Int. J. Syst. Evol. Microbiol.">
        <title>The Global Catalogue of Microorganisms (GCM) 10K type strain sequencing project: providing services to taxonomists for standard genome sequencing and annotation.</title>
        <authorList>
            <consortium name="The Broad Institute Genomics Platform"/>
            <consortium name="The Broad Institute Genome Sequencing Center for Infectious Disease"/>
            <person name="Wu L."/>
            <person name="Ma J."/>
        </authorList>
    </citation>
    <scope>NUCLEOTIDE SEQUENCE [LARGE SCALE GENOMIC DNA]</scope>
    <source>
        <strain evidence="4">CECT 7806</strain>
    </source>
</reference>
<gene>
    <name evidence="3" type="ORF">QWZ18_30125</name>
</gene>
<feature type="modified residue" description="4-aspartylphosphate" evidence="1">
    <location>
        <position position="64"/>
    </location>
</feature>
<dbReference type="InterPro" id="IPR001789">
    <property type="entry name" value="Sig_transdc_resp-reg_receiver"/>
</dbReference>
<evidence type="ECO:0000259" key="2">
    <source>
        <dbReference type="PROSITE" id="PS50110"/>
    </source>
</evidence>
<feature type="domain" description="Response regulatory" evidence="2">
    <location>
        <begin position="14"/>
        <end position="128"/>
    </location>
</feature>
<dbReference type="SUPFAM" id="SSF52172">
    <property type="entry name" value="CheY-like"/>
    <property type="match status" value="1"/>
</dbReference>
<keyword evidence="1" id="KW-0597">Phosphoprotein</keyword>
<dbReference type="RefSeq" id="WP_238291640.1">
    <property type="nucleotide sequence ID" value="NZ_BPQS01000042.1"/>
</dbReference>
<name>A0ABT8AXW7_9HYPH</name>
<proteinExistence type="predicted"/>
<dbReference type="Gene3D" id="3.40.50.2300">
    <property type="match status" value="1"/>
</dbReference>
<evidence type="ECO:0000256" key="1">
    <source>
        <dbReference type="PROSITE-ProRule" id="PRU00169"/>
    </source>
</evidence>
<dbReference type="SMART" id="SM00448">
    <property type="entry name" value="REC"/>
    <property type="match status" value="1"/>
</dbReference>
<protein>
    <submittedName>
        <fullName evidence="3">Response regulator</fullName>
    </submittedName>
</protein>
<dbReference type="PROSITE" id="PS50110">
    <property type="entry name" value="RESPONSE_REGULATORY"/>
    <property type="match status" value="1"/>
</dbReference>
<organism evidence="3 4">
    <name type="scientific">Methylobacterium longum</name>
    <dbReference type="NCBI Taxonomy" id="767694"/>
    <lineage>
        <taxon>Bacteria</taxon>
        <taxon>Pseudomonadati</taxon>
        <taxon>Pseudomonadota</taxon>
        <taxon>Alphaproteobacteria</taxon>
        <taxon>Hyphomicrobiales</taxon>
        <taxon>Methylobacteriaceae</taxon>
        <taxon>Methylobacterium</taxon>
    </lineage>
</organism>
<evidence type="ECO:0000313" key="3">
    <source>
        <dbReference type="EMBL" id="MDN3574839.1"/>
    </source>
</evidence>
<dbReference type="EMBL" id="JAUFPT010000116">
    <property type="protein sequence ID" value="MDN3574839.1"/>
    <property type="molecule type" value="Genomic_DNA"/>
</dbReference>
<dbReference type="Pfam" id="PF00072">
    <property type="entry name" value="Response_reg"/>
    <property type="match status" value="1"/>
</dbReference>
<dbReference type="InterPro" id="IPR011006">
    <property type="entry name" value="CheY-like_superfamily"/>
</dbReference>
<keyword evidence="4" id="KW-1185">Reference proteome</keyword>
<sequence>MVHSQDEGAGRRPVVLLLEDEPLLAMTLSDYIDAAGCEVVQVNTTEWAIRVLEDRTDIRIVVADLDTRGSVMGLTFAAHIRDRWPPIELILTSSAPRAPRAGAMPARGLYFGKPFDGRAMVSAIRDFAGHAPAA</sequence>
<dbReference type="Proteomes" id="UP001244297">
    <property type="component" value="Unassembled WGS sequence"/>
</dbReference>